<dbReference type="PANTHER" id="PTHR43976">
    <property type="entry name" value="SHORT CHAIN DEHYDROGENASE"/>
    <property type="match status" value="1"/>
</dbReference>
<dbReference type="PANTHER" id="PTHR43976:SF16">
    <property type="entry name" value="SHORT-CHAIN DEHYDROGENASE_REDUCTASE FAMILY PROTEIN"/>
    <property type="match status" value="1"/>
</dbReference>
<comment type="caution">
    <text evidence="4">The sequence shown here is derived from an EMBL/GenBank/DDBJ whole genome shotgun (WGS) entry which is preliminary data.</text>
</comment>
<evidence type="ECO:0000313" key="4">
    <source>
        <dbReference type="EMBL" id="KAG6374458.1"/>
    </source>
</evidence>
<dbReference type="PRINTS" id="PR00080">
    <property type="entry name" value="SDRFAMILY"/>
</dbReference>
<evidence type="ECO:0000313" key="5">
    <source>
        <dbReference type="Proteomes" id="UP000683000"/>
    </source>
</evidence>
<protein>
    <recommendedName>
        <fullName evidence="6">NAD(P)-binding protein</fullName>
    </recommendedName>
</protein>
<evidence type="ECO:0008006" key="6">
    <source>
        <dbReference type="Google" id="ProtNLM"/>
    </source>
</evidence>
<accession>A0A8I2YNT5</accession>
<comment type="similarity">
    <text evidence="1 3">Belongs to the short-chain dehydrogenases/reductases (SDR) family.</text>
</comment>
<dbReference type="SUPFAM" id="SSF51735">
    <property type="entry name" value="NAD(P)-binding Rossmann-fold domains"/>
    <property type="match status" value="1"/>
</dbReference>
<evidence type="ECO:0000256" key="1">
    <source>
        <dbReference type="ARBA" id="ARBA00006484"/>
    </source>
</evidence>
<keyword evidence="2" id="KW-0560">Oxidoreductase</keyword>
<sequence>MARPRVWLITGASSGFGRSLTELILKRGEIVVATLRKPEMLQDLWARYPEDKLLVLKVDVTNPAELNHAFAQTREIFGRLDVVFNNAGSLIVGEAEMTSIGHARALFDVNFWGAVLVSRASVKFFREVNEPGRGGLLLQASSLAGFVGPPAFSFFAASKHALEGFSQSLANELLPQWNIKICILQIGSFDTNGLRNALVLPESEVYNDKAFPFTNLRNQLVAPGFKFEGDPNKFAKSIYSLVESGNIPLHVPIGKDSLMVAKEVTALREQEISAAASLSTDLLRDDL</sequence>
<evidence type="ECO:0000256" key="2">
    <source>
        <dbReference type="ARBA" id="ARBA00023002"/>
    </source>
</evidence>
<dbReference type="InterPro" id="IPR051911">
    <property type="entry name" value="SDR_oxidoreductase"/>
</dbReference>
<dbReference type="Gene3D" id="3.40.50.720">
    <property type="entry name" value="NAD(P)-binding Rossmann-like Domain"/>
    <property type="match status" value="1"/>
</dbReference>
<dbReference type="Pfam" id="PF00106">
    <property type="entry name" value="adh_short"/>
    <property type="match status" value="1"/>
</dbReference>
<reference evidence="4" key="1">
    <citation type="submission" date="2021-03" db="EMBL/GenBank/DDBJ databases">
        <title>Evolutionary innovations through gain and loss of genes in the ectomycorrhizal Boletales.</title>
        <authorList>
            <person name="Wu G."/>
            <person name="Miyauchi S."/>
            <person name="Morin E."/>
            <person name="Yang Z.-L."/>
            <person name="Xu J."/>
            <person name="Martin F.M."/>
        </authorList>
    </citation>
    <scope>NUCLEOTIDE SEQUENCE</scope>
    <source>
        <strain evidence="4">BR01</strain>
    </source>
</reference>
<organism evidence="4 5">
    <name type="scientific">Boletus reticuloceps</name>
    <dbReference type="NCBI Taxonomy" id="495285"/>
    <lineage>
        <taxon>Eukaryota</taxon>
        <taxon>Fungi</taxon>
        <taxon>Dikarya</taxon>
        <taxon>Basidiomycota</taxon>
        <taxon>Agaricomycotina</taxon>
        <taxon>Agaricomycetes</taxon>
        <taxon>Agaricomycetidae</taxon>
        <taxon>Boletales</taxon>
        <taxon>Boletineae</taxon>
        <taxon>Boletaceae</taxon>
        <taxon>Boletoideae</taxon>
        <taxon>Boletus</taxon>
    </lineage>
</organism>
<evidence type="ECO:0000256" key="3">
    <source>
        <dbReference type="RuleBase" id="RU000363"/>
    </source>
</evidence>
<dbReference type="Proteomes" id="UP000683000">
    <property type="component" value="Unassembled WGS sequence"/>
</dbReference>
<dbReference type="OrthoDB" id="1274115at2759"/>
<dbReference type="AlphaFoldDB" id="A0A8I2YNT5"/>
<dbReference type="InterPro" id="IPR036291">
    <property type="entry name" value="NAD(P)-bd_dom_sf"/>
</dbReference>
<dbReference type="InterPro" id="IPR002347">
    <property type="entry name" value="SDR_fam"/>
</dbReference>
<name>A0A8I2YNT5_9AGAM</name>
<dbReference type="GO" id="GO:0016491">
    <property type="term" value="F:oxidoreductase activity"/>
    <property type="evidence" value="ECO:0007669"/>
    <property type="project" value="UniProtKB-KW"/>
</dbReference>
<keyword evidence="5" id="KW-1185">Reference proteome</keyword>
<dbReference type="EMBL" id="JAGFBS010000018">
    <property type="protein sequence ID" value="KAG6374458.1"/>
    <property type="molecule type" value="Genomic_DNA"/>
</dbReference>
<dbReference type="CDD" id="cd05374">
    <property type="entry name" value="17beta-HSD-like_SDR_c"/>
    <property type="match status" value="1"/>
</dbReference>
<gene>
    <name evidence="4" type="ORF">JVT61DRAFT_4500</name>
</gene>
<dbReference type="PRINTS" id="PR00081">
    <property type="entry name" value="GDHRDH"/>
</dbReference>
<proteinExistence type="inferred from homology"/>